<evidence type="ECO:0000313" key="2">
    <source>
        <dbReference type="Proteomes" id="UP000824139"/>
    </source>
</evidence>
<proteinExistence type="predicted"/>
<name>A0A9D1FWC6_9BACT</name>
<reference evidence="1" key="2">
    <citation type="journal article" date="2021" name="PeerJ">
        <title>Extensive microbial diversity within the chicken gut microbiome revealed by metagenomics and culture.</title>
        <authorList>
            <person name="Gilroy R."/>
            <person name="Ravi A."/>
            <person name="Getino M."/>
            <person name="Pursley I."/>
            <person name="Horton D.L."/>
            <person name="Alikhan N.F."/>
            <person name="Baker D."/>
            <person name="Gharbi K."/>
            <person name="Hall N."/>
            <person name="Watson M."/>
            <person name="Adriaenssens E.M."/>
            <person name="Foster-Nyarko E."/>
            <person name="Jarju S."/>
            <person name="Secka A."/>
            <person name="Antonio M."/>
            <person name="Oren A."/>
            <person name="Chaudhuri R.R."/>
            <person name="La Ragione R."/>
            <person name="Hildebrand F."/>
            <person name="Pallen M.J."/>
        </authorList>
    </citation>
    <scope>NUCLEOTIDE SEQUENCE</scope>
    <source>
        <strain evidence="1">CHK152-2994</strain>
    </source>
</reference>
<evidence type="ECO:0000313" key="1">
    <source>
        <dbReference type="EMBL" id="HIS83175.1"/>
    </source>
</evidence>
<dbReference type="EMBL" id="DVJO01000135">
    <property type="protein sequence ID" value="HIS83175.1"/>
    <property type="molecule type" value="Genomic_DNA"/>
</dbReference>
<sequence>MAKKFDIRKTFEIFLREPLSILKVGLFQIVHLESNIFSGKAVNVDFMDDKTQVTVVNNERMYNLFQTVLFKRRLKEQQEKALSTK</sequence>
<dbReference type="AlphaFoldDB" id="A0A9D1FWC6"/>
<gene>
    <name evidence="1" type="ORF">IAD41_06190</name>
</gene>
<protein>
    <submittedName>
        <fullName evidence="1">Uncharacterized protein</fullName>
    </submittedName>
</protein>
<comment type="caution">
    <text evidence="1">The sequence shown here is derived from an EMBL/GenBank/DDBJ whole genome shotgun (WGS) entry which is preliminary data.</text>
</comment>
<accession>A0A9D1FWC6</accession>
<reference evidence="1" key="1">
    <citation type="submission" date="2020-10" db="EMBL/GenBank/DDBJ databases">
        <authorList>
            <person name="Gilroy R."/>
        </authorList>
    </citation>
    <scope>NUCLEOTIDE SEQUENCE</scope>
    <source>
        <strain evidence="1">CHK152-2994</strain>
    </source>
</reference>
<organism evidence="1 2">
    <name type="scientific">Candidatus Scatenecus faecavium</name>
    <dbReference type="NCBI Taxonomy" id="2840915"/>
    <lineage>
        <taxon>Bacteria</taxon>
        <taxon>Candidatus Scatenecus</taxon>
    </lineage>
</organism>
<dbReference type="Proteomes" id="UP000824139">
    <property type="component" value="Unassembled WGS sequence"/>
</dbReference>